<keyword evidence="6" id="KW-0812">Transmembrane</keyword>
<feature type="region of interest" description="Disordered" evidence="5">
    <location>
        <begin position="257"/>
        <end position="300"/>
    </location>
</feature>
<evidence type="ECO:0000256" key="3">
    <source>
        <dbReference type="ARBA" id="ARBA00022859"/>
    </source>
</evidence>
<dbReference type="GO" id="GO:0008745">
    <property type="term" value="F:N-acetylmuramoyl-L-alanine amidase activity"/>
    <property type="evidence" value="ECO:0007669"/>
    <property type="project" value="InterPro"/>
</dbReference>
<reference evidence="9" key="1">
    <citation type="submission" date="2018-05" db="EMBL/GenBank/DDBJ databases">
        <title>PGRP-LB regulates symbiotic homeostasis in the cereal weevil.</title>
        <authorList>
            <person name="Maire J."/>
            <person name="Vincent-Monegat C."/>
            <person name="Balmand S."/>
            <person name="Vallier A."/>
            <person name="Herve M."/>
            <person name="Masson F."/>
            <person name="Parisot N."/>
            <person name="Vigneron A."/>
            <person name="Anselme C."/>
            <person name="Perrin J."/>
            <person name="Orlans J."/>
            <person name="Rahioui I."/>
            <person name="Da Silva P."/>
            <person name="Fauvarque M.-O."/>
            <person name="Mengin-Lecreulx D."/>
            <person name="Zaidman-Remy A."/>
            <person name="Heddi A."/>
        </authorList>
    </citation>
    <scope>NUCLEOTIDE SEQUENCE</scope>
</reference>
<dbReference type="FunFam" id="3.40.80.10:FF:000001">
    <property type="entry name" value="Peptidoglycan recognition protein 1"/>
    <property type="match status" value="1"/>
</dbReference>
<feature type="transmembrane region" description="Helical" evidence="6">
    <location>
        <begin position="54"/>
        <end position="76"/>
    </location>
</feature>
<dbReference type="GO" id="GO:0045087">
    <property type="term" value="P:innate immune response"/>
    <property type="evidence" value="ECO:0007669"/>
    <property type="project" value="UniProtKB-KW"/>
</dbReference>
<dbReference type="SMART" id="SM00644">
    <property type="entry name" value="Ami_2"/>
    <property type="match status" value="1"/>
</dbReference>
<evidence type="ECO:0000256" key="1">
    <source>
        <dbReference type="ARBA" id="ARBA00007553"/>
    </source>
</evidence>
<dbReference type="Pfam" id="PF01510">
    <property type="entry name" value="Amidase_2"/>
    <property type="match status" value="1"/>
</dbReference>
<evidence type="ECO:0000313" key="9">
    <source>
        <dbReference type="EMBL" id="QBC16602.1"/>
    </source>
</evidence>
<dbReference type="GO" id="GO:0008270">
    <property type="term" value="F:zinc ion binding"/>
    <property type="evidence" value="ECO:0007669"/>
    <property type="project" value="InterPro"/>
</dbReference>
<protein>
    <submittedName>
        <fullName evidence="9">Peptidoglycan recognition protein LBt</fullName>
    </submittedName>
</protein>
<evidence type="ECO:0000256" key="2">
    <source>
        <dbReference type="ARBA" id="ARBA00022588"/>
    </source>
</evidence>
<evidence type="ECO:0000256" key="4">
    <source>
        <dbReference type="ARBA" id="ARBA00057187"/>
    </source>
</evidence>
<evidence type="ECO:0000259" key="7">
    <source>
        <dbReference type="SMART" id="SM00644"/>
    </source>
</evidence>
<feature type="compositionally biased region" description="Basic and acidic residues" evidence="5">
    <location>
        <begin position="258"/>
        <end position="271"/>
    </location>
</feature>
<dbReference type="PANTHER" id="PTHR11022">
    <property type="entry name" value="PEPTIDOGLYCAN RECOGNITION PROTEIN"/>
    <property type="match status" value="1"/>
</dbReference>
<keyword evidence="6" id="KW-1133">Transmembrane helix</keyword>
<comment type="similarity">
    <text evidence="1">Belongs to the N-acetylmuramoyl-L-alanine amidase 2 family.</text>
</comment>
<proteinExistence type="evidence at transcript level"/>
<keyword evidence="3" id="KW-0391">Immunity</keyword>
<feature type="domain" description="Peptidoglycan recognition protein family" evidence="8">
    <location>
        <begin position="80"/>
        <end position="223"/>
    </location>
</feature>
<keyword evidence="2" id="KW-0399">Innate immunity</keyword>
<dbReference type="CDD" id="cd06583">
    <property type="entry name" value="PGRP"/>
    <property type="match status" value="1"/>
</dbReference>
<dbReference type="EMBL" id="MH423628">
    <property type="protein sequence ID" value="QBC16602.1"/>
    <property type="molecule type" value="mRNA"/>
</dbReference>
<evidence type="ECO:0000256" key="6">
    <source>
        <dbReference type="SAM" id="Phobius"/>
    </source>
</evidence>
<dbReference type="GO" id="GO:0009253">
    <property type="term" value="P:peptidoglycan catabolic process"/>
    <property type="evidence" value="ECO:0007669"/>
    <property type="project" value="InterPro"/>
</dbReference>
<dbReference type="SMART" id="SM00701">
    <property type="entry name" value="PGRP"/>
    <property type="match status" value="1"/>
</dbReference>
<evidence type="ECO:0000256" key="5">
    <source>
        <dbReference type="SAM" id="MobiDB-lite"/>
    </source>
</evidence>
<feature type="domain" description="N-acetylmuramoyl-L-alanine amidase" evidence="7">
    <location>
        <begin position="91"/>
        <end position="229"/>
    </location>
</feature>
<organism evidence="9">
    <name type="scientific">Sitophilus zeamais</name>
    <name type="common">Maize weevil</name>
    <dbReference type="NCBI Taxonomy" id="7047"/>
    <lineage>
        <taxon>Eukaryota</taxon>
        <taxon>Metazoa</taxon>
        <taxon>Ecdysozoa</taxon>
        <taxon>Arthropoda</taxon>
        <taxon>Hexapoda</taxon>
        <taxon>Insecta</taxon>
        <taxon>Pterygota</taxon>
        <taxon>Neoptera</taxon>
        <taxon>Endopterygota</taxon>
        <taxon>Coleoptera</taxon>
        <taxon>Polyphaga</taxon>
        <taxon>Cucujiformia</taxon>
        <taxon>Curculionidae</taxon>
        <taxon>Dryophthorinae</taxon>
        <taxon>Sitophilus</taxon>
    </lineage>
</organism>
<accession>A0A411IZU6</accession>
<dbReference type="InterPro" id="IPR006619">
    <property type="entry name" value="PGRP_domain_met/bac"/>
</dbReference>
<name>A0A411IZU6_SITZE</name>
<evidence type="ECO:0000259" key="8">
    <source>
        <dbReference type="SMART" id="SM00701"/>
    </source>
</evidence>
<dbReference type="InterPro" id="IPR002502">
    <property type="entry name" value="Amidase_domain"/>
</dbReference>
<comment type="function">
    <text evidence="4">Peptidoglycan-recognition protein probably involved in innate immunity by binding to peptidoglycans (PGN) of bacteria and activating the prophenoloxidase (proPO) cascade immune response. Binds to 1,3-beta-D-glucan and PGN.</text>
</comment>
<dbReference type="PANTHER" id="PTHR11022:SF77">
    <property type="entry name" value="PEPTIDOGLYCAN-RECOGNITION PROTEIN LB"/>
    <property type="match status" value="1"/>
</dbReference>
<dbReference type="SUPFAM" id="SSF55846">
    <property type="entry name" value="N-acetylmuramoyl-L-alanine amidase-like"/>
    <property type="match status" value="1"/>
</dbReference>
<dbReference type="AlphaFoldDB" id="A0A411IZU6"/>
<dbReference type="InterPro" id="IPR015510">
    <property type="entry name" value="PGRP"/>
</dbReference>
<dbReference type="Gene3D" id="3.40.80.10">
    <property type="entry name" value="Peptidoglycan recognition protein-like"/>
    <property type="match status" value="1"/>
</dbReference>
<keyword evidence="6" id="KW-0472">Membrane</keyword>
<sequence>MSSKQSRSIVPTCECKFEKMEEIGEKKVELNIVPQVAPHYPQNSWRSLLTKSRIILIVTVLVIAVIICATFANSFVCTDPEIVTRDEWGAKPPTGVENLTLPVPYVVIHHSYIPAACSTKEECINDMQWMQNYHQQNNSWCDIGYNFAVGGDNRIYVGRGWTAVGAHAPRYNARSIGIVLIGDWTEILPPESQMLAAKQLINMGIRDGYISENYKLIGHRQVRETECPGEALYKEIQTWPHWIDNPSLDDEVIPVVPLDKEDLKPDPREDSGASLASEDNKIKRHSSTHKEESTSRSIKQ</sequence>
<dbReference type="InterPro" id="IPR036505">
    <property type="entry name" value="Amidase/PGRP_sf"/>
</dbReference>